<dbReference type="EMBL" id="FODY01000028">
    <property type="protein sequence ID" value="SEP42399.1"/>
    <property type="molecule type" value="Genomic_DNA"/>
</dbReference>
<evidence type="ECO:0000256" key="8">
    <source>
        <dbReference type="SAM" id="SignalP"/>
    </source>
</evidence>
<evidence type="ECO:0000313" key="10">
    <source>
        <dbReference type="Proteomes" id="UP000198847"/>
    </source>
</evidence>
<keyword evidence="3" id="KW-0813">Transport</keyword>
<keyword evidence="5" id="KW-0812">Transmembrane</keyword>
<feature type="chain" id="PRO_5011588357" evidence="8">
    <location>
        <begin position="23"/>
        <end position="433"/>
    </location>
</feature>
<evidence type="ECO:0000256" key="3">
    <source>
        <dbReference type="ARBA" id="ARBA00022448"/>
    </source>
</evidence>
<dbReference type="RefSeq" id="WP_091750757.1">
    <property type="nucleotide sequence ID" value="NZ_FODY01000028.1"/>
</dbReference>
<keyword evidence="8" id="KW-0732">Signal</keyword>
<evidence type="ECO:0000256" key="7">
    <source>
        <dbReference type="ARBA" id="ARBA00023237"/>
    </source>
</evidence>
<dbReference type="GO" id="GO:0015562">
    <property type="term" value="F:efflux transmembrane transporter activity"/>
    <property type="evidence" value="ECO:0007669"/>
    <property type="project" value="InterPro"/>
</dbReference>
<dbReference type="OrthoDB" id="6395775at2"/>
<dbReference type="PANTHER" id="PTHR30026:SF20">
    <property type="entry name" value="OUTER MEMBRANE PROTEIN TOLC"/>
    <property type="match status" value="1"/>
</dbReference>
<dbReference type="InterPro" id="IPR003423">
    <property type="entry name" value="OMP_efflux"/>
</dbReference>
<proteinExistence type="inferred from homology"/>
<dbReference type="GO" id="GO:0009279">
    <property type="term" value="C:cell outer membrane"/>
    <property type="evidence" value="ECO:0007669"/>
    <property type="project" value="UniProtKB-SubCell"/>
</dbReference>
<dbReference type="Pfam" id="PF02321">
    <property type="entry name" value="OEP"/>
    <property type="match status" value="2"/>
</dbReference>
<dbReference type="GO" id="GO:0015288">
    <property type="term" value="F:porin activity"/>
    <property type="evidence" value="ECO:0007669"/>
    <property type="project" value="TreeGrafter"/>
</dbReference>
<gene>
    <name evidence="9" type="ORF">SAMN04490178_1287</name>
</gene>
<feature type="signal peptide" evidence="8">
    <location>
        <begin position="1"/>
        <end position="22"/>
    </location>
</feature>
<evidence type="ECO:0000313" key="9">
    <source>
        <dbReference type="EMBL" id="SEP42399.1"/>
    </source>
</evidence>
<dbReference type="PANTHER" id="PTHR30026">
    <property type="entry name" value="OUTER MEMBRANE PROTEIN TOLC"/>
    <property type="match status" value="1"/>
</dbReference>
<organism evidence="9 10">
    <name type="scientific">Propionispora vibrioides</name>
    <dbReference type="NCBI Taxonomy" id="112903"/>
    <lineage>
        <taxon>Bacteria</taxon>
        <taxon>Bacillati</taxon>
        <taxon>Bacillota</taxon>
        <taxon>Negativicutes</taxon>
        <taxon>Selenomonadales</taxon>
        <taxon>Sporomusaceae</taxon>
        <taxon>Propionispora</taxon>
    </lineage>
</organism>
<evidence type="ECO:0000256" key="6">
    <source>
        <dbReference type="ARBA" id="ARBA00023136"/>
    </source>
</evidence>
<evidence type="ECO:0000256" key="5">
    <source>
        <dbReference type="ARBA" id="ARBA00022692"/>
    </source>
</evidence>
<dbReference type="STRING" id="112903.SAMN04490178_1287"/>
<dbReference type="Gene3D" id="1.20.1600.10">
    <property type="entry name" value="Outer membrane efflux proteins (OEP)"/>
    <property type="match status" value="1"/>
</dbReference>
<evidence type="ECO:0000256" key="1">
    <source>
        <dbReference type="ARBA" id="ARBA00004442"/>
    </source>
</evidence>
<evidence type="ECO:0000256" key="2">
    <source>
        <dbReference type="ARBA" id="ARBA00007613"/>
    </source>
</evidence>
<comment type="similarity">
    <text evidence="2">Belongs to the outer membrane factor (OMF) (TC 1.B.17) family.</text>
</comment>
<dbReference type="SUPFAM" id="SSF56954">
    <property type="entry name" value="Outer membrane efflux proteins (OEP)"/>
    <property type="match status" value="1"/>
</dbReference>
<dbReference type="GO" id="GO:1990281">
    <property type="term" value="C:efflux pump complex"/>
    <property type="evidence" value="ECO:0007669"/>
    <property type="project" value="TreeGrafter"/>
</dbReference>
<dbReference type="InterPro" id="IPR051906">
    <property type="entry name" value="TolC-like"/>
</dbReference>
<name>A0A1H8XR72_9FIRM</name>
<keyword evidence="10" id="KW-1185">Reference proteome</keyword>
<evidence type="ECO:0000256" key="4">
    <source>
        <dbReference type="ARBA" id="ARBA00022452"/>
    </source>
</evidence>
<keyword evidence="6" id="KW-0472">Membrane</keyword>
<dbReference type="AlphaFoldDB" id="A0A1H8XR72"/>
<protein>
    <submittedName>
        <fullName evidence="9">Outer membrane protein TolC</fullName>
    </submittedName>
</protein>
<keyword evidence="7" id="KW-0998">Cell outer membrane</keyword>
<dbReference type="Proteomes" id="UP000198847">
    <property type="component" value="Unassembled WGS sequence"/>
</dbReference>
<comment type="subcellular location">
    <subcellularLocation>
        <location evidence="1">Cell outer membrane</location>
    </subcellularLocation>
</comment>
<reference evidence="9 10" key="1">
    <citation type="submission" date="2016-10" db="EMBL/GenBank/DDBJ databases">
        <authorList>
            <person name="de Groot N.N."/>
        </authorList>
    </citation>
    <scope>NUCLEOTIDE SEQUENCE [LARGE SCALE GENOMIC DNA]</scope>
    <source>
        <strain evidence="9 10">DSM 13305</strain>
    </source>
</reference>
<sequence length="433" mass="47770">MKRIYITGCLLVLLAGALPVFAESNALTLEESIRLALTNNEQIQMAASGVTEAEWQVKKAKGEKSIKLDATHTTAKIGGQYWSVYHIDDVPSDYFINSLTATLPLYSGGRVENTLKQAQAGREISALALQNTGQEIAFQTIGAYYYLLSCRHMEQVRQEANEQLAGHLKQVEAQYAVGNVNRADVLRAEVELSDARQALVNAQNDTRKAVFALNKLMGVAIGQDTVIEDQFTYEQNDYQLPEAVSYALAHHPEQLIEAEAMEQARLGVELAKAGKRPDVSLDASYTTYDTKLDQFDTKQWMAGITAHLNVFDGQVTSAGVKAAEQKVEQARHHAGEVARTVELQVQSAFLDMKKAEQNMATNQTAVAKAVEDFKLSQLRYGVSLATNLDVMDAQVALTTAKTNYIRSIYEYNVSKSALERAMGKPVNLPEKEK</sequence>
<accession>A0A1H8XR72</accession>
<keyword evidence="4" id="KW-1134">Transmembrane beta strand</keyword>